<gene>
    <name evidence="3" type="ORF">ABZ510_15035</name>
</gene>
<evidence type="ECO:0000256" key="1">
    <source>
        <dbReference type="SAM" id="MobiDB-lite"/>
    </source>
</evidence>
<comment type="caution">
    <text evidence="3">The sequence shown here is derived from an EMBL/GenBank/DDBJ whole genome shotgun (WGS) entry which is preliminary data.</text>
</comment>
<dbReference type="RefSeq" id="WP_356956626.1">
    <property type="nucleotide sequence ID" value="NZ_JBEYBD010000006.1"/>
</dbReference>
<dbReference type="InterPro" id="IPR018959">
    <property type="entry name" value="DUF1989"/>
</dbReference>
<organism evidence="3 4">
    <name type="scientific">Nocardia rhamnosiphila</name>
    <dbReference type="NCBI Taxonomy" id="426716"/>
    <lineage>
        <taxon>Bacteria</taxon>
        <taxon>Bacillati</taxon>
        <taxon>Actinomycetota</taxon>
        <taxon>Actinomycetes</taxon>
        <taxon>Mycobacteriales</taxon>
        <taxon>Nocardiaceae</taxon>
        <taxon>Nocardia</taxon>
    </lineage>
</organism>
<feature type="domain" description="DUF1989" evidence="2">
    <location>
        <begin position="42"/>
        <end position="130"/>
    </location>
</feature>
<feature type="domain" description="DUF1989" evidence="2">
    <location>
        <begin position="132"/>
        <end position="189"/>
    </location>
</feature>
<accession>A0ABV2WQL0</accession>
<protein>
    <submittedName>
        <fullName evidence="3">DUF1989 domain-containing protein</fullName>
    </submittedName>
</protein>
<name>A0ABV2WQL0_9NOCA</name>
<reference evidence="3 4" key="1">
    <citation type="submission" date="2024-06" db="EMBL/GenBank/DDBJ databases">
        <title>The Natural Products Discovery Center: Release of the First 8490 Sequenced Strains for Exploring Actinobacteria Biosynthetic Diversity.</title>
        <authorList>
            <person name="Kalkreuter E."/>
            <person name="Kautsar S.A."/>
            <person name="Yang D."/>
            <person name="Bader C.D."/>
            <person name="Teijaro C.N."/>
            <person name="Fluegel L."/>
            <person name="Davis C.M."/>
            <person name="Simpson J.R."/>
            <person name="Lauterbach L."/>
            <person name="Steele A.D."/>
            <person name="Gui C."/>
            <person name="Meng S."/>
            <person name="Li G."/>
            <person name="Viehrig K."/>
            <person name="Ye F."/>
            <person name="Su P."/>
            <person name="Kiefer A.F."/>
            <person name="Nichols A."/>
            <person name="Cepeda A.J."/>
            <person name="Yan W."/>
            <person name="Fan B."/>
            <person name="Jiang Y."/>
            <person name="Adhikari A."/>
            <person name="Zheng C.-J."/>
            <person name="Schuster L."/>
            <person name="Cowan T.M."/>
            <person name="Smanski M.J."/>
            <person name="Chevrette M.G."/>
            <person name="De Carvalho L.P.S."/>
            <person name="Shen B."/>
        </authorList>
    </citation>
    <scope>NUCLEOTIDE SEQUENCE [LARGE SCALE GENOMIC DNA]</scope>
    <source>
        <strain evidence="3 4">NPDC019708</strain>
    </source>
</reference>
<feature type="compositionally biased region" description="Polar residues" evidence="1">
    <location>
        <begin position="1"/>
        <end position="10"/>
    </location>
</feature>
<sequence>MTPTTASTTGARAHARAQASASAATPVLPDGVPLDATTWTVRLPPGGYTGTVLGRGTRLRLADPHGAACAHLFLLRADAPWERLNVADTVKVPWQAYLGAGHPLLSDQGRLLATVVADTSGHHDALCGPTPEGRLLLKRAAAKHGLTPRDIGATLSFFRGVRVAGDGALTATGSAGAGAYVDLIVQLPVIVLIAAAAHPLDDAPVTDLDLVAWPGDRAVAAAANSDPEYLRAVRNTEAAWSAARTRQEWI</sequence>
<evidence type="ECO:0000259" key="2">
    <source>
        <dbReference type="Pfam" id="PF09347"/>
    </source>
</evidence>
<keyword evidence="4" id="KW-1185">Reference proteome</keyword>
<evidence type="ECO:0000313" key="3">
    <source>
        <dbReference type="EMBL" id="MEU1953175.1"/>
    </source>
</evidence>
<evidence type="ECO:0000313" key="4">
    <source>
        <dbReference type="Proteomes" id="UP001550628"/>
    </source>
</evidence>
<dbReference type="PANTHER" id="PTHR31527:SF0">
    <property type="entry name" value="RE64534P"/>
    <property type="match status" value="1"/>
</dbReference>
<dbReference type="Pfam" id="PF09347">
    <property type="entry name" value="DUF1989"/>
    <property type="match status" value="2"/>
</dbReference>
<feature type="region of interest" description="Disordered" evidence="1">
    <location>
        <begin position="1"/>
        <end position="27"/>
    </location>
</feature>
<dbReference type="PANTHER" id="PTHR31527">
    <property type="entry name" value="RE64534P"/>
    <property type="match status" value="1"/>
</dbReference>
<proteinExistence type="predicted"/>
<dbReference type="EMBL" id="JBEYBF010000009">
    <property type="protein sequence ID" value="MEU1953175.1"/>
    <property type="molecule type" value="Genomic_DNA"/>
</dbReference>
<dbReference type="Proteomes" id="UP001550628">
    <property type="component" value="Unassembled WGS sequence"/>
</dbReference>